<evidence type="ECO:0000313" key="2">
    <source>
        <dbReference type="Proteomes" id="UP001190700"/>
    </source>
</evidence>
<protein>
    <submittedName>
        <fullName evidence="1">Uncharacterized protein</fullName>
    </submittedName>
</protein>
<organism evidence="1 2">
    <name type="scientific">Cymbomonas tetramitiformis</name>
    <dbReference type="NCBI Taxonomy" id="36881"/>
    <lineage>
        <taxon>Eukaryota</taxon>
        <taxon>Viridiplantae</taxon>
        <taxon>Chlorophyta</taxon>
        <taxon>Pyramimonadophyceae</taxon>
        <taxon>Pyramimonadales</taxon>
        <taxon>Pyramimonadaceae</taxon>
        <taxon>Cymbomonas</taxon>
    </lineage>
</organism>
<evidence type="ECO:0000313" key="1">
    <source>
        <dbReference type="EMBL" id="KAK3275110.1"/>
    </source>
</evidence>
<dbReference type="Proteomes" id="UP001190700">
    <property type="component" value="Unassembled WGS sequence"/>
</dbReference>
<comment type="caution">
    <text evidence="1">The sequence shown here is derived from an EMBL/GenBank/DDBJ whole genome shotgun (WGS) entry which is preliminary data.</text>
</comment>
<accession>A0AAE0GBD0</accession>
<name>A0AAE0GBD0_9CHLO</name>
<keyword evidence="2" id="KW-1185">Reference proteome</keyword>
<reference evidence="1 2" key="1">
    <citation type="journal article" date="2015" name="Genome Biol. Evol.">
        <title>Comparative Genomics of a Bacterivorous Green Alga Reveals Evolutionary Causalities and Consequences of Phago-Mixotrophic Mode of Nutrition.</title>
        <authorList>
            <person name="Burns J.A."/>
            <person name="Paasch A."/>
            <person name="Narechania A."/>
            <person name="Kim E."/>
        </authorList>
    </citation>
    <scope>NUCLEOTIDE SEQUENCE [LARGE SCALE GENOMIC DNA]</scope>
    <source>
        <strain evidence="1 2">PLY_AMNH</strain>
    </source>
</reference>
<gene>
    <name evidence="1" type="ORF">CYMTET_16742</name>
</gene>
<dbReference type="AlphaFoldDB" id="A0AAE0GBD0"/>
<dbReference type="EMBL" id="LGRX02007394">
    <property type="protein sequence ID" value="KAK3275110.1"/>
    <property type="molecule type" value="Genomic_DNA"/>
</dbReference>
<sequence>MPKRDMREIILLSVDCFKHFCMEAKIARGRLVRDYYIEPEERLLNGDLTLASEVVQNYDEVHGTRSQVTVATVDRQLTEHGIQEFNDIAQVKDWLASVKNSREISVHVTNVASNTVSPSVTFLTNIQTIINGAIFGFFEKGFDNTHDFLTAYGMDAKLGAAACMTENQLHYRKMLAQLVWTFINTTPGATREDVIQYAESQAIKIYDECIRWELNKLFKPADENCKQLLTYAEQRISCADHRCKTGGDVVGDTRVHNALALF</sequence>
<proteinExistence type="predicted"/>